<dbReference type="HOGENOM" id="CLU_650029_0_0_0"/>
<dbReference type="AlphaFoldDB" id="S0EXX1"/>
<proteinExistence type="predicted"/>
<evidence type="ECO:0000313" key="2">
    <source>
        <dbReference type="Proteomes" id="UP000014227"/>
    </source>
</evidence>
<name>S0EXX1_CHTCT</name>
<protein>
    <submittedName>
        <fullName evidence="1">Uncharacterized protein</fullName>
    </submittedName>
</protein>
<sequence length="422" mass="48022">MRELPIDMPLLDWNHWLPTLSPVDYTLNFFAPAQSNSPFVMSWSQRYQDILTHLQNNFSRYLNKPIGTRPDGQPLTSSDFKTEQDAWATGALTPLPQFAANVTTDQQKAELIYSLAQWRMVRVWELQQRFGLDTMGQTIFTNMGSSTNNRIEPLTWSNAFAFDLAPKALHTEDGTAKDANGNKILSQGVPLGNSWAGNQYLDDEWYWMQLILNPGNGKGSGNVPVDWGYIPDVVARTGQVTGESQWLRLVALIIKGSQERDNGIGYVMSTPWDGADPGWNPYRVDYLFTLFYWLNVGQDEVNSQVKAQVIDAMIQSWLAKNEEYTVSQWFTPWQSPQAQQWDPSMNPNALPTFYATNFESQVYTWLSMAKQAGVSDQTLIRVVKWLQTMWPRVNWAIVALQPEKLGPDRKQVPQIPVQTASQ</sequence>
<dbReference type="EMBL" id="HF951689">
    <property type="protein sequence ID" value="CCW36549.1"/>
    <property type="molecule type" value="Genomic_DNA"/>
</dbReference>
<reference evidence="2" key="1">
    <citation type="submission" date="2013-03" db="EMBL/GenBank/DDBJ databases">
        <title>Genome sequence of Chthonomonas calidirosea, the first sequenced genome from the Armatimonadetes phylum (formally candidate division OP10).</title>
        <authorList>
            <person name="Lee K.C.Y."/>
            <person name="Morgan X.C."/>
            <person name="Dunfield P.F."/>
            <person name="Tamas I."/>
            <person name="Houghton K.M."/>
            <person name="Vyssotski M."/>
            <person name="Ryan J.L.J."/>
            <person name="Lagutin K."/>
            <person name="McDonald I.R."/>
            <person name="Stott M.B."/>
        </authorList>
    </citation>
    <scope>NUCLEOTIDE SEQUENCE [LARGE SCALE GENOMIC DNA]</scope>
    <source>
        <strain evidence="2">DSM 23976 / ICMP 18418 / T49</strain>
    </source>
</reference>
<dbReference type="PATRIC" id="fig|1303518.3.peg.2866"/>
<dbReference type="STRING" id="454171.CP488_01326"/>
<organism evidence="1 2">
    <name type="scientific">Chthonomonas calidirosea (strain DSM 23976 / ICMP 18418 / T49)</name>
    <dbReference type="NCBI Taxonomy" id="1303518"/>
    <lineage>
        <taxon>Bacteria</taxon>
        <taxon>Bacillati</taxon>
        <taxon>Armatimonadota</taxon>
        <taxon>Chthonomonadia</taxon>
        <taxon>Chthonomonadales</taxon>
        <taxon>Chthonomonadaceae</taxon>
        <taxon>Chthonomonas</taxon>
    </lineage>
</organism>
<keyword evidence="2" id="KW-1185">Reference proteome</keyword>
<dbReference type="Proteomes" id="UP000014227">
    <property type="component" value="Chromosome I"/>
</dbReference>
<evidence type="ECO:0000313" key="1">
    <source>
        <dbReference type="EMBL" id="CCW36549.1"/>
    </source>
</evidence>
<accession>S0EXX1</accession>
<dbReference type="KEGG" id="ccz:CCALI_02761"/>
<dbReference type="InParanoid" id="S0EXX1"/>
<gene>
    <name evidence="1" type="ORF">CCALI_02761</name>
</gene>